<evidence type="ECO:0000313" key="2">
    <source>
        <dbReference type="Proteomes" id="UP000216189"/>
    </source>
</evidence>
<dbReference type="RefSeq" id="WP_027453883.1">
    <property type="nucleotide sequence ID" value="NZ_CAJOJX010000043.1"/>
</dbReference>
<keyword evidence="2" id="KW-1185">Reference proteome</keyword>
<dbReference type="GeneID" id="72478329"/>
<organism evidence="1 2">
    <name type="scientific">Segatella bryantii</name>
    <name type="common">Prevotella bryantii</name>
    <dbReference type="NCBI Taxonomy" id="77095"/>
    <lineage>
        <taxon>Bacteria</taxon>
        <taxon>Pseudomonadati</taxon>
        <taxon>Bacteroidota</taxon>
        <taxon>Bacteroidia</taxon>
        <taxon>Bacteroidales</taxon>
        <taxon>Prevotellaceae</taxon>
        <taxon>Segatella</taxon>
    </lineage>
</organism>
<name>A0ABX4EJI6_SEGBR</name>
<dbReference type="Proteomes" id="UP000216189">
    <property type="component" value="Unassembled WGS sequence"/>
</dbReference>
<protein>
    <submittedName>
        <fullName evidence="1">Uncharacterized protein</fullName>
    </submittedName>
</protein>
<dbReference type="EMBL" id="NPJF01000041">
    <property type="protein sequence ID" value="OYP54602.1"/>
    <property type="molecule type" value="Genomic_DNA"/>
</dbReference>
<accession>A0ABX4EJI6</accession>
<sequence>MKNKAVITGDIVRSEFIGLDKRGELLKALQQVCEELQKFSPMKMEIYRGDSFQIVMERPEVSLKVATLIRSYLISKTPQGEKNIWDARISIGIGEIDYVSTSIVVSDGEAFRLSGRGLDNLDKARMCISTKWDMVNEEVAASIGFVDYTITKLSVNQAQLLYMTDALELSQLEIAARIGKSQQNISKTLITSLEPLLALYWEHFEKLINRYNEE</sequence>
<gene>
    <name evidence="1" type="ORF">CIK91_08805</name>
</gene>
<proteinExistence type="predicted"/>
<evidence type="ECO:0000313" key="1">
    <source>
        <dbReference type="EMBL" id="OYP54602.1"/>
    </source>
</evidence>
<reference evidence="1 2" key="1">
    <citation type="submission" date="2017-08" db="EMBL/GenBank/DDBJ databases">
        <title>Comparative genomics of non-oral Prevotella species.</title>
        <authorList>
            <person name="Accetto T."/>
            <person name="Nograsek B."/>
            <person name="Avgustin G."/>
        </authorList>
    </citation>
    <scope>NUCLEOTIDE SEQUENCE [LARGE SCALE GENOMIC DNA]</scope>
    <source>
        <strain evidence="1 2">TC1-1</strain>
    </source>
</reference>
<comment type="caution">
    <text evidence="1">The sequence shown here is derived from an EMBL/GenBank/DDBJ whole genome shotgun (WGS) entry which is preliminary data.</text>
</comment>